<dbReference type="SUPFAM" id="SSF103473">
    <property type="entry name" value="MFS general substrate transporter"/>
    <property type="match status" value="1"/>
</dbReference>
<keyword evidence="2" id="KW-0813">Transport</keyword>
<sequence length="219" mass="21964">MNAAAVLMGAAMFGTFAFFPRFVQTPTSTGWGLGATVGESGLLMLPMLVTMGAAGFLSGPLARLVPFRVQVTIASAVIAASTIAIALFHSAAWQLLVEAGAFGLGLGVAYAAITSVVVQAVRPTETGVASGMNANLRTIGVTLMTVIVTGSAAPGRLPAESGYTVGFLTVGIIGAGAAVVSLVAGLALRRGTRLEPVPTGTLETTAITPFAEEQVVDAA</sequence>
<feature type="transmembrane region" description="Helical" evidence="6">
    <location>
        <begin position="134"/>
        <end position="153"/>
    </location>
</feature>
<feature type="transmembrane region" description="Helical" evidence="6">
    <location>
        <begin position="99"/>
        <end position="122"/>
    </location>
</feature>
<dbReference type="RefSeq" id="WP_284254754.1">
    <property type="nucleotide sequence ID" value="NZ_BSVB01000001.1"/>
</dbReference>
<gene>
    <name evidence="7" type="ORF">GCM10025881_29390</name>
</gene>
<evidence type="ECO:0000256" key="5">
    <source>
        <dbReference type="ARBA" id="ARBA00023136"/>
    </source>
</evidence>
<evidence type="ECO:0008006" key="9">
    <source>
        <dbReference type="Google" id="ProtNLM"/>
    </source>
</evidence>
<evidence type="ECO:0000256" key="2">
    <source>
        <dbReference type="ARBA" id="ARBA00022448"/>
    </source>
</evidence>
<accession>A0ABQ6KB78</accession>
<organism evidence="7 8">
    <name type="scientific">Pseudolysinimonas kribbensis</name>
    <dbReference type="NCBI Taxonomy" id="433641"/>
    <lineage>
        <taxon>Bacteria</taxon>
        <taxon>Bacillati</taxon>
        <taxon>Actinomycetota</taxon>
        <taxon>Actinomycetes</taxon>
        <taxon>Micrococcales</taxon>
        <taxon>Microbacteriaceae</taxon>
        <taxon>Pseudolysinimonas</taxon>
    </lineage>
</organism>
<proteinExistence type="predicted"/>
<evidence type="ECO:0000256" key="4">
    <source>
        <dbReference type="ARBA" id="ARBA00022989"/>
    </source>
</evidence>
<comment type="caution">
    <text evidence="7">The sequence shown here is derived from an EMBL/GenBank/DDBJ whole genome shotgun (WGS) entry which is preliminary data.</text>
</comment>
<dbReference type="PANTHER" id="PTHR42718">
    <property type="entry name" value="MAJOR FACILITATOR SUPERFAMILY MULTIDRUG TRANSPORTER MFSC"/>
    <property type="match status" value="1"/>
</dbReference>
<keyword evidence="8" id="KW-1185">Reference proteome</keyword>
<protein>
    <recommendedName>
        <fullName evidence="9">MFS transporter</fullName>
    </recommendedName>
</protein>
<evidence type="ECO:0000313" key="7">
    <source>
        <dbReference type="EMBL" id="GMA96115.1"/>
    </source>
</evidence>
<name>A0ABQ6KB78_9MICO</name>
<evidence type="ECO:0000256" key="3">
    <source>
        <dbReference type="ARBA" id="ARBA00022692"/>
    </source>
</evidence>
<keyword evidence="4 6" id="KW-1133">Transmembrane helix</keyword>
<comment type="subcellular location">
    <subcellularLocation>
        <location evidence="1">Membrane</location>
        <topology evidence="1">Multi-pass membrane protein</topology>
    </subcellularLocation>
</comment>
<feature type="transmembrane region" description="Helical" evidence="6">
    <location>
        <begin position="71"/>
        <end position="93"/>
    </location>
</feature>
<evidence type="ECO:0000313" key="8">
    <source>
        <dbReference type="Proteomes" id="UP001157034"/>
    </source>
</evidence>
<dbReference type="InterPro" id="IPR036259">
    <property type="entry name" value="MFS_trans_sf"/>
</dbReference>
<keyword evidence="5 6" id="KW-0472">Membrane</keyword>
<feature type="transmembrane region" description="Helical" evidence="6">
    <location>
        <begin position="41"/>
        <end position="59"/>
    </location>
</feature>
<reference evidence="8" key="1">
    <citation type="journal article" date="2019" name="Int. J. Syst. Evol. Microbiol.">
        <title>The Global Catalogue of Microorganisms (GCM) 10K type strain sequencing project: providing services to taxonomists for standard genome sequencing and annotation.</title>
        <authorList>
            <consortium name="The Broad Institute Genomics Platform"/>
            <consortium name="The Broad Institute Genome Sequencing Center for Infectious Disease"/>
            <person name="Wu L."/>
            <person name="Ma J."/>
        </authorList>
    </citation>
    <scope>NUCLEOTIDE SEQUENCE [LARGE SCALE GENOMIC DNA]</scope>
    <source>
        <strain evidence="8">NBRC 108894</strain>
    </source>
</reference>
<feature type="transmembrane region" description="Helical" evidence="6">
    <location>
        <begin position="165"/>
        <end position="188"/>
    </location>
</feature>
<dbReference type="Gene3D" id="1.20.1250.20">
    <property type="entry name" value="MFS general substrate transporter like domains"/>
    <property type="match status" value="1"/>
</dbReference>
<keyword evidence="3 6" id="KW-0812">Transmembrane</keyword>
<dbReference type="EMBL" id="BSVB01000001">
    <property type="protein sequence ID" value="GMA96115.1"/>
    <property type="molecule type" value="Genomic_DNA"/>
</dbReference>
<dbReference type="PANTHER" id="PTHR42718:SF9">
    <property type="entry name" value="MAJOR FACILITATOR SUPERFAMILY MULTIDRUG TRANSPORTER MFSC"/>
    <property type="match status" value="1"/>
</dbReference>
<evidence type="ECO:0000256" key="6">
    <source>
        <dbReference type="SAM" id="Phobius"/>
    </source>
</evidence>
<evidence type="ECO:0000256" key="1">
    <source>
        <dbReference type="ARBA" id="ARBA00004141"/>
    </source>
</evidence>
<dbReference type="Proteomes" id="UP001157034">
    <property type="component" value="Unassembled WGS sequence"/>
</dbReference>